<dbReference type="AlphaFoldDB" id="A0A8H7ZTF1"/>
<accession>A0A8H7ZTF1</accession>
<sequence>MSCPFPLLRCWWIRKPSWTACPFIPFFPVWPMTGGMRSR</sequence>
<reference evidence="1 2" key="1">
    <citation type="journal article" name="Sci. Rep.">
        <title>Genome-scale phylogenetic analyses confirm Olpidium as the closest living zoosporic fungus to the non-flagellated, terrestrial fungi.</title>
        <authorList>
            <person name="Chang Y."/>
            <person name="Rochon D."/>
            <person name="Sekimoto S."/>
            <person name="Wang Y."/>
            <person name="Chovatia M."/>
            <person name="Sandor L."/>
            <person name="Salamov A."/>
            <person name="Grigoriev I.V."/>
            <person name="Stajich J.E."/>
            <person name="Spatafora J.W."/>
        </authorList>
    </citation>
    <scope>NUCLEOTIDE SEQUENCE [LARGE SCALE GENOMIC DNA]</scope>
    <source>
        <strain evidence="1">S191</strain>
    </source>
</reference>
<gene>
    <name evidence="1" type="ORF">BJ554DRAFT_453</name>
</gene>
<protein>
    <submittedName>
        <fullName evidence="1">Uncharacterized protein</fullName>
    </submittedName>
</protein>
<keyword evidence="2" id="KW-1185">Reference proteome</keyword>
<name>A0A8H7ZTF1_9FUNG</name>
<dbReference type="Proteomes" id="UP000673691">
    <property type="component" value="Unassembled WGS sequence"/>
</dbReference>
<dbReference type="EMBL" id="JAEFCI010007252">
    <property type="protein sequence ID" value="KAG5459176.1"/>
    <property type="molecule type" value="Genomic_DNA"/>
</dbReference>
<comment type="caution">
    <text evidence="1">The sequence shown here is derived from an EMBL/GenBank/DDBJ whole genome shotgun (WGS) entry which is preliminary data.</text>
</comment>
<evidence type="ECO:0000313" key="1">
    <source>
        <dbReference type="EMBL" id="KAG5459176.1"/>
    </source>
</evidence>
<evidence type="ECO:0000313" key="2">
    <source>
        <dbReference type="Proteomes" id="UP000673691"/>
    </source>
</evidence>
<organism evidence="1 2">
    <name type="scientific">Olpidium bornovanus</name>
    <dbReference type="NCBI Taxonomy" id="278681"/>
    <lineage>
        <taxon>Eukaryota</taxon>
        <taxon>Fungi</taxon>
        <taxon>Fungi incertae sedis</taxon>
        <taxon>Olpidiomycota</taxon>
        <taxon>Olpidiomycotina</taxon>
        <taxon>Olpidiomycetes</taxon>
        <taxon>Olpidiales</taxon>
        <taxon>Olpidiaceae</taxon>
        <taxon>Olpidium</taxon>
    </lineage>
</organism>
<proteinExistence type="predicted"/>